<protein>
    <submittedName>
        <fullName evidence="1">Uncharacterized protein</fullName>
    </submittedName>
</protein>
<dbReference type="Proteomes" id="UP000054844">
    <property type="component" value="Unassembled WGS sequence"/>
</dbReference>
<gene>
    <name evidence="1" type="ORF">APZ41_007165</name>
</gene>
<keyword evidence="2" id="KW-1185">Reference proteome</keyword>
<dbReference type="EMBL" id="LLWF02000016">
    <property type="protein sequence ID" value="ONH83845.1"/>
    <property type="molecule type" value="Genomic_DNA"/>
</dbReference>
<name>A0A1S8D918_9PROT</name>
<evidence type="ECO:0000313" key="1">
    <source>
        <dbReference type="EMBL" id="ONH83845.1"/>
    </source>
</evidence>
<dbReference type="AlphaFoldDB" id="A0A1S8D918"/>
<organism evidence="1 2">
    <name type="scientific">Roseomonas mucosa</name>
    <dbReference type="NCBI Taxonomy" id="207340"/>
    <lineage>
        <taxon>Bacteria</taxon>
        <taxon>Pseudomonadati</taxon>
        <taxon>Pseudomonadota</taxon>
        <taxon>Alphaproteobacteria</taxon>
        <taxon>Acetobacterales</taxon>
        <taxon>Roseomonadaceae</taxon>
        <taxon>Roseomonas</taxon>
    </lineage>
</organism>
<reference evidence="1" key="1">
    <citation type="submission" date="2016-12" db="EMBL/GenBank/DDBJ databases">
        <title>Draft genome sequence of Roseomonas mucosa strain AU37, isolated from a peripheral intravenous catheter.</title>
        <authorList>
            <person name="Choudhury M.A."/>
            <person name="Sidjabat H.E."/>
            <person name="Wailan A.M."/>
            <person name="Zhang L."/>
            <person name="Marsh N.M."/>
            <person name="Rickard C.M."/>
            <person name="Davies M."/>
            <person name="Mcmillan D.J."/>
        </authorList>
    </citation>
    <scope>NUCLEOTIDE SEQUENCE [LARGE SCALE GENOMIC DNA]</scope>
    <source>
        <strain evidence="1">AU37</strain>
    </source>
</reference>
<dbReference type="RefSeq" id="WP_058389394.1">
    <property type="nucleotide sequence ID" value="NZ_CP034924.1"/>
</dbReference>
<sequence>MLLARATGDGRSARSPVTVPNLILAYLMVRDSGLHFERHRIERKEGGILDVIEASDRATGQPRPIFFRTEPKTPEEITATRALRSIMTSGDGRSPRTALAVPGVRTEYAILFMLGLQRSQQVLMPQDGAYYDRLTVIDPADGTVREMYFRLPGAPGLSVRSL</sequence>
<proteinExistence type="predicted"/>
<comment type="caution">
    <text evidence="1">The sequence shown here is derived from an EMBL/GenBank/DDBJ whole genome shotgun (WGS) entry which is preliminary data.</text>
</comment>
<evidence type="ECO:0000313" key="2">
    <source>
        <dbReference type="Proteomes" id="UP000054844"/>
    </source>
</evidence>
<accession>A0A1S8D918</accession>